<dbReference type="PANTHER" id="PTHR12692:SF1">
    <property type="entry name" value="TUMOR SUPPRESSOR CANDIDATE 3"/>
    <property type="match status" value="1"/>
</dbReference>
<gene>
    <name evidence="6" type="ORF">F2P81_010488</name>
</gene>
<dbReference type="PANTHER" id="PTHR12692">
    <property type="entry name" value="DOLICHYL-DIPHOSPHOOLIGOSACCHARIDE--PROTEIN GLYCOSYLTRANSFERASE-RELATED"/>
    <property type="match status" value="1"/>
</dbReference>
<dbReference type="AlphaFoldDB" id="A0A6A4T308"/>
<dbReference type="GO" id="GO:0018279">
    <property type="term" value="P:protein N-linked glycosylation via asparagine"/>
    <property type="evidence" value="ECO:0007669"/>
    <property type="project" value="TreeGrafter"/>
</dbReference>
<evidence type="ECO:0000256" key="4">
    <source>
        <dbReference type="ARBA" id="ARBA00022989"/>
    </source>
</evidence>
<name>A0A6A4T308_SCOMX</name>
<comment type="subcellular location">
    <subcellularLocation>
        <location evidence="1">Endoplasmic reticulum membrane</location>
        <topology evidence="1">Multi-pass membrane protein</topology>
    </subcellularLocation>
</comment>
<dbReference type="UniPathway" id="UPA00378"/>
<dbReference type="InterPro" id="IPR036249">
    <property type="entry name" value="Thioredoxin-like_sf"/>
</dbReference>
<evidence type="ECO:0000313" key="6">
    <source>
        <dbReference type="EMBL" id="KAF0037614.1"/>
    </source>
</evidence>
<keyword evidence="4" id="KW-1133">Transmembrane helix</keyword>
<dbReference type="EMBL" id="VEVO01000009">
    <property type="protein sequence ID" value="KAF0037614.1"/>
    <property type="molecule type" value="Genomic_DNA"/>
</dbReference>
<keyword evidence="5" id="KW-0472">Membrane</keyword>
<dbReference type="Proteomes" id="UP000438429">
    <property type="component" value="Unassembled WGS sequence"/>
</dbReference>
<comment type="similarity">
    <text evidence="2">Belongs to the OST3/OST6 family.</text>
</comment>
<evidence type="ECO:0000256" key="3">
    <source>
        <dbReference type="ARBA" id="ARBA00022692"/>
    </source>
</evidence>
<evidence type="ECO:0000313" key="7">
    <source>
        <dbReference type="Proteomes" id="UP000438429"/>
    </source>
</evidence>
<accession>A0A6A4T308</accession>
<proteinExistence type="inferred from homology"/>
<keyword evidence="3" id="KW-0812">Transmembrane</keyword>
<organism evidence="6 7">
    <name type="scientific">Scophthalmus maximus</name>
    <name type="common">Turbot</name>
    <name type="synonym">Psetta maxima</name>
    <dbReference type="NCBI Taxonomy" id="52904"/>
    <lineage>
        <taxon>Eukaryota</taxon>
        <taxon>Metazoa</taxon>
        <taxon>Chordata</taxon>
        <taxon>Craniata</taxon>
        <taxon>Vertebrata</taxon>
        <taxon>Euteleostomi</taxon>
        <taxon>Actinopterygii</taxon>
        <taxon>Neopterygii</taxon>
        <taxon>Teleostei</taxon>
        <taxon>Neoteleostei</taxon>
        <taxon>Acanthomorphata</taxon>
        <taxon>Carangaria</taxon>
        <taxon>Pleuronectiformes</taxon>
        <taxon>Pleuronectoidei</taxon>
        <taxon>Scophthalmidae</taxon>
        <taxon>Scophthalmus</taxon>
    </lineage>
</organism>
<reference evidence="6 7" key="1">
    <citation type="submission" date="2019-06" db="EMBL/GenBank/DDBJ databases">
        <title>Draft genomes of female and male turbot (Scophthalmus maximus).</title>
        <authorList>
            <person name="Xu H."/>
            <person name="Xu X.-W."/>
            <person name="Shao C."/>
            <person name="Chen S."/>
        </authorList>
    </citation>
    <scope>NUCLEOTIDE SEQUENCE [LARGE SCALE GENOMIC DNA]</scope>
    <source>
        <strain evidence="6">Ysfricsl-2016a</strain>
        <tissue evidence="6">Blood</tissue>
    </source>
</reference>
<dbReference type="InterPro" id="IPR021149">
    <property type="entry name" value="OligosaccharylTrfase_OST3/OST6"/>
</dbReference>
<dbReference type="GO" id="GO:0008250">
    <property type="term" value="C:oligosaccharyltransferase complex"/>
    <property type="evidence" value="ECO:0007669"/>
    <property type="project" value="TreeGrafter"/>
</dbReference>
<evidence type="ECO:0000256" key="2">
    <source>
        <dbReference type="ARBA" id="ARBA00009561"/>
    </source>
</evidence>
<evidence type="ECO:0008006" key="8">
    <source>
        <dbReference type="Google" id="ProtNLM"/>
    </source>
</evidence>
<evidence type="ECO:0000256" key="5">
    <source>
        <dbReference type="ARBA" id="ARBA00023136"/>
    </source>
</evidence>
<comment type="caution">
    <text evidence="6">The sequence shown here is derived from an EMBL/GenBank/DDBJ whole genome shotgun (WGS) entry which is preliminary data.</text>
</comment>
<dbReference type="Pfam" id="PF04756">
    <property type="entry name" value="OST3_OST6"/>
    <property type="match status" value="1"/>
</dbReference>
<evidence type="ECO:0000256" key="1">
    <source>
        <dbReference type="ARBA" id="ARBA00004477"/>
    </source>
</evidence>
<dbReference type="Gene3D" id="3.40.30.10">
    <property type="entry name" value="Glutaredoxin"/>
    <property type="match status" value="1"/>
</dbReference>
<protein>
    <recommendedName>
        <fullName evidence="8">Thioredoxin domain-containing protein</fullName>
    </recommendedName>
</protein>
<dbReference type="SUPFAM" id="SSF52833">
    <property type="entry name" value="Thioredoxin-like"/>
    <property type="match status" value="1"/>
</dbReference>
<sequence>MREEKEQKREMKGNMDESWALEMPDFQLDDPGCQGTHLHMETSASERRLKHAAAINAPFMTAKKTDLGGLPEPTFVNKFCTEQCATLHANCFVSTQPGGKLSSLASHSNGMQCNEISSVWSKGVGVTLGHIGSRQCRTLKGEGGDFDLRTPVVSTRDCTFSVLIHSLQGLTIFEFKDSCHNFKASASSTISSPIYFTLWHKNYKSQRLRRSERLHADWTTQSPIRWQRHVSQSEHPSVMATVSAKTFASLSVLPVFFLLLLCLPPGGGQKKKEVDLNTKSVFQIEKLFSDTSDFMQANEEYQVLANSWRYSSAFSNKLFFTVVDYDEGADVFQQLNMNSAPTFMHFPAKGKPKRADTFDLQRIGFASEQLAKWIADRTDVQVAVSFQVTDMIPSGSVL</sequence>